<sequence length="87" mass="9590">MPAGFEAFGPQGQLEVSVTSRMTRLLGRVTSAQNGSSQEPALAQGQPFYFPVLDQNGLMYPREFGQVTFSGTTMSWGFNSDFYFGTY</sequence>
<dbReference type="AlphaFoldDB" id="A0AAP7GSS7"/>
<protein>
    <submittedName>
        <fullName evidence="1">Uncharacterized protein</fullName>
    </submittedName>
</protein>
<evidence type="ECO:0000313" key="1">
    <source>
        <dbReference type="EMBL" id="OBU61984.1"/>
    </source>
</evidence>
<proteinExistence type="predicted"/>
<dbReference type="EMBL" id="LYVI01000004">
    <property type="protein sequence ID" value="OBU61984.1"/>
    <property type="molecule type" value="Genomic_DNA"/>
</dbReference>
<comment type="caution">
    <text evidence="1">The sequence shown here is derived from an EMBL/GenBank/DDBJ whole genome shotgun (WGS) entry which is preliminary data.</text>
</comment>
<name>A0AAP7GSS7_STEMA</name>
<organism evidence="1 2">
    <name type="scientific">Stenotrophomonas maltophilia</name>
    <name type="common">Pseudomonas maltophilia</name>
    <name type="synonym">Xanthomonas maltophilia</name>
    <dbReference type="NCBI Taxonomy" id="40324"/>
    <lineage>
        <taxon>Bacteria</taxon>
        <taxon>Pseudomonadati</taxon>
        <taxon>Pseudomonadota</taxon>
        <taxon>Gammaproteobacteria</taxon>
        <taxon>Lysobacterales</taxon>
        <taxon>Lysobacteraceae</taxon>
        <taxon>Stenotrophomonas</taxon>
        <taxon>Stenotrophomonas maltophilia group</taxon>
    </lineage>
</organism>
<evidence type="ECO:0000313" key="2">
    <source>
        <dbReference type="Proteomes" id="UP000092125"/>
    </source>
</evidence>
<gene>
    <name evidence="1" type="ORF">A9K56_08075</name>
</gene>
<dbReference type="RefSeq" id="WP_053519520.1">
    <property type="nucleotide sequence ID" value="NZ_LDVR01000064.1"/>
</dbReference>
<accession>A0AAP7GSS7</accession>
<dbReference type="Proteomes" id="UP000092125">
    <property type="component" value="Unassembled WGS sequence"/>
</dbReference>
<reference evidence="1 2" key="1">
    <citation type="submission" date="2016-05" db="EMBL/GenBank/DDBJ databases">
        <title>Draft Genome Sequences of Stenotrophomonas maltophilia Strains Sm32COP, Sm41DVV, Sm46PAILV, SmF3, SmF22, SmSOFb1 and SmCVFa1, Isolated from Different Manures, in France.</title>
        <authorList>
            <person name="Nazaret S."/>
            <person name="Bodilis J."/>
        </authorList>
    </citation>
    <scope>NUCLEOTIDE SEQUENCE [LARGE SCALE GENOMIC DNA]</scope>
    <source>
        <strain evidence="1 2">Sm41DVV</strain>
    </source>
</reference>